<dbReference type="RefSeq" id="WP_100350710.1">
    <property type="nucleotide sequence ID" value="NZ_PGTZ01000010.1"/>
</dbReference>
<dbReference type="AlphaFoldDB" id="A0A2M8W6X5"/>
<dbReference type="InterPro" id="IPR013529">
    <property type="entry name" value="Glyco_hydro_42_N"/>
</dbReference>
<dbReference type="PANTHER" id="PTHR36447">
    <property type="entry name" value="BETA-GALACTOSIDASE GANA"/>
    <property type="match status" value="1"/>
</dbReference>
<evidence type="ECO:0000256" key="8">
    <source>
        <dbReference type="PIRSR" id="PIRSR001084-2"/>
    </source>
</evidence>
<comment type="caution">
    <text evidence="13">The sequence shown here is derived from an EMBL/GenBank/DDBJ whole genome shotgun (WGS) entry which is preliminary data.</text>
</comment>
<dbReference type="Gene3D" id="3.40.50.880">
    <property type="match status" value="1"/>
</dbReference>
<dbReference type="OrthoDB" id="9800974at2"/>
<dbReference type="GO" id="GO:0006012">
    <property type="term" value="P:galactose metabolic process"/>
    <property type="evidence" value="ECO:0007669"/>
    <property type="project" value="InterPro"/>
</dbReference>
<dbReference type="EC" id="3.2.1.23" evidence="3 6"/>
<feature type="domain" description="Beta-galactosidase trimerisation" evidence="11">
    <location>
        <begin position="418"/>
        <end position="631"/>
    </location>
</feature>
<evidence type="ECO:0000256" key="3">
    <source>
        <dbReference type="ARBA" id="ARBA00012756"/>
    </source>
</evidence>
<dbReference type="Proteomes" id="UP000231586">
    <property type="component" value="Unassembled WGS sequence"/>
</dbReference>
<keyword evidence="14" id="KW-1185">Reference proteome</keyword>
<evidence type="ECO:0000256" key="5">
    <source>
        <dbReference type="ARBA" id="ARBA00023295"/>
    </source>
</evidence>
<dbReference type="Pfam" id="PF08532">
    <property type="entry name" value="Glyco_hydro_42M"/>
    <property type="match status" value="1"/>
</dbReference>
<evidence type="ECO:0000313" key="13">
    <source>
        <dbReference type="EMBL" id="PJI86681.1"/>
    </source>
</evidence>
<dbReference type="Pfam" id="PF08533">
    <property type="entry name" value="Glyco_hydro_42C"/>
    <property type="match status" value="1"/>
</dbReference>
<evidence type="ECO:0000256" key="2">
    <source>
        <dbReference type="ARBA" id="ARBA00005940"/>
    </source>
</evidence>
<dbReference type="InterPro" id="IPR013780">
    <property type="entry name" value="Glyco_hydro_b"/>
</dbReference>
<feature type="binding site" evidence="8">
    <location>
        <position position="172"/>
    </location>
    <ligand>
        <name>substrate</name>
    </ligand>
</feature>
<evidence type="ECO:0000259" key="11">
    <source>
        <dbReference type="Pfam" id="PF08532"/>
    </source>
</evidence>
<comment type="catalytic activity">
    <reaction evidence="1 6">
        <text>Hydrolysis of terminal non-reducing beta-D-galactose residues in beta-D-galactosides.</text>
        <dbReference type="EC" id="3.2.1.23"/>
    </reaction>
</comment>
<evidence type="ECO:0000256" key="7">
    <source>
        <dbReference type="PIRSR" id="PIRSR001084-1"/>
    </source>
</evidence>
<feature type="binding site" evidence="8">
    <location>
        <position position="134"/>
    </location>
    <ligand>
        <name>substrate</name>
    </ligand>
</feature>
<dbReference type="Gene3D" id="2.60.40.1180">
    <property type="entry name" value="Golgi alpha-mannosidase II"/>
    <property type="match status" value="1"/>
</dbReference>
<feature type="active site" description="Nucleophile" evidence="7">
    <location>
        <position position="329"/>
    </location>
</feature>
<dbReference type="SUPFAM" id="SSF52317">
    <property type="entry name" value="Class I glutamine amidotransferase-like"/>
    <property type="match status" value="1"/>
</dbReference>
<keyword evidence="5 6" id="KW-0326">Glycosidase</keyword>
<dbReference type="InterPro" id="IPR003476">
    <property type="entry name" value="Glyco_hydro_42"/>
</dbReference>
<dbReference type="InterPro" id="IPR017853">
    <property type="entry name" value="GH"/>
</dbReference>
<evidence type="ECO:0000256" key="1">
    <source>
        <dbReference type="ARBA" id="ARBA00001412"/>
    </source>
</evidence>
<evidence type="ECO:0000256" key="6">
    <source>
        <dbReference type="PIRNR" id="PIRNR001084"/>
    </source>
</evidence>
<organism evidence="13 14">
    <name type="scientific">Luteimicrobium subarcticum</name>
    <dbReference type="NCBI Taxonomy" id="620910"/>
    <lineage>
        <taxon>Bacteria</taxon>
        <taxon>Bacillati</taxon>
        <taxon>Actinomycetota</taxon>
        <taxon>Actinomycetes</taxon>
        <taxon>Micrococcales</taxon>
        <taxon>Luteimicrobium</taxon>
    </lineage>
</organism>
<name>A0A2M8W6X5_9MICO</name>
<dbReference type="GO" id="GO:0004565">
    <property type="term" value="F:beta-galactosidase activity"/>
    <property type="evidence" value="ECO:0007669"/>
    <property type="project" value="UniProtKB-EC"/>
</dbReference>
<evidence type="ECO:0000313" key="14">
    <source>
        <dbReference type="Proteomes" id="UP000231586"/>
    </source>
</evidence>
<dbReference type="PANTHER" id="PTHR36447:SF1">
    <property type="entry name" value="BETA-GALACTOSIDASE GANA"/>
    <property type="match status" value="1"/>
</dbReference>
<sequence>MDDTSTPAPPGPRRQRRPRDTAQVWATGLDGIAYGGDYNPEQWPEETWAEDVRLMREAGVTFATVGVFSWVLMEPREGELHLDWLDRVIDGLHAAGIRVVLSTPTAGPPAWLYAKYPDARVVTRDGVALGPGSRGAMSPSAPAYREACRRIADALAARYGSHPALALWHVHNEYGVPVSEDFSVHARHAFRDWLQERYDTVDELNRRWGTLFWGQRYGAWDEVEPPGPAASVVNAAHQLDWARFTDHQLRACFRIERDAIRQHSDVPVTTNFQGFNGRPTDLWAWADEVDIVSNDHYLDAADPRNHVTLAQAADLVRSVAAGRPWFLMEHSTSAVNWQPRNVAKLPGEMRRNSLQHVARGSDAVGFFQWRASRVGVEKFHSTMLPHGGTGTRVWREVVELGADLRRLADVHGSVVRPRVAILWDWESSWAQGLEWRPSVDLDADERRDAYYRALFDEDVTVDFAHPGADLSAYDLVVAPALYLLRADHAARLTRWVEDGGTLVVSYFSAIVDEDDALHPGGFGTPLREALGVVVEEFTPLRAGERVHLSAGGSADDALGDMLDGTAVDVWAEDLRLEGARAVATFRDGPVPGGPAVTRHAHGAGHGWYVAARLDGVALRSVLRAAAHDAGVATRRIGDDVELVVRHGTTDDFLFVVNHGAAAATLELTGHDLLTGMDVDGRLVVPAGDVAVVRSERRP</sequence>
<dbReference type="GO" id="GO:0009341">
    <property type="term" value="C:beta-galactosidase complex"/>
    <property type="evidence" value="ECO:0007669"/>
    <property type="project" value="InterPro"/>
</dbReference>
<dbReference type="Pfam" id="PF02449">
    <property type="entry name" value="Glyco_hydro_42"/>
    <property type="match status" value="1"/>
</dbReference>
<comment type="similarity">
    <text evidence="2 6">Belongs to the glycosyl hydrolase 42 family.</text>
</comment>
<evidence type="ECO:0000256" key="4">
    <source>
        <dbReference type="ARBA" id="ARBA00022801"/>
    </source>
</evidence>
<keyword evidence="4 6" id="KW-0378">Hydrolase</keyword>
<feature type="domain" description="Beta-galactosidase C-terminal" evidence="12">
    <location>
        <begin position="639"/>
        <end position="693"/>
    </location>
</feature>
<feature type="active site" description="Proton donor" evidence="7">
    <location>
        <position position="173"/>
    </location>
</feature>
<dbReference type="EMBL" id="PGTZ01000010">
    <property type="protein sequence ID" value="PJI86681.1"/>
    <property type="molecule type" value="Genomic_DNA"/>
</dbReference>
<evidence type="ECO:0000259" key="12">
    <source>
        <dbReference type="Pfam" id="PF08533"/>
    </source>
</evidence>
<dbReference type="InterPro" id="IPR013739">
    <property type="entry name" value="Beta_galactosidase_C"/>
</dbReference>
<feature type="region of interest" description="Disordered" evidence="9">
    <location>
        <begin position="1"/>
        <end position="20"/>
    </location>
</feature>
<dbReference type="InterPro" id="IPR029062">
    <property type="entry name" value="Class_I_gatase-like"/>
</dbReference>
<proteinExistence type="inferred from homology"/>
<dbReference type="PIRSF" id="PIRSF001084">
    <property type="entry name" value="B-galactosidase"/>
    <property type="match status" value="1"/>
</dbReference>
<accession>A0A2M8W6X5</accession>
<dbReference type="CDD" id="cd03143">
    <property type="entry name" value="A4_beta-galactosidase_middle_domain"/>
    <property type="match status" value="1"/>
</dbReference>
<gene>
    <name evidence="13" type="ORF">CLV34_2601</name>
</gene>
<dbReference type="InterPro" id="IPR013738">
    <property type="entry name" value="Beta_galactosidase_Trimer"/>
</dbReference>
<dbReference type="SUPFAM" id="SSF51445">
    <property type="entry name" value="(Trans)glycosidases"/>
    <property type="match status" value="1"/>
</dbReference>
<protein>
    <recommendedName>
        <fullName evidence="3 6">Beta-galactosidase</fullName>
        <shortName evidence="6">Beta-gal</shortName>
        <ecNumber evidence="3 6">3.2.1.23</ecNumber>
    </recommendedName>
</protein>
<reference evidence="13 14" key="1">
    <citation type="submission" date="2017-11" db="EMBL/GenBank/DDBJ databases">
        <title>Genomic Encyclopedia of Archaeal and Bacterial Type Strains, Phase II (KMG-II): From Individual Species to Whole Genera.</title>
        <authorList>
            <person name="Goeker M."/>
        </authorList>
    </citation>
    <scope>NUCLEOTIDE SEQUENCE [LARGE SCALE GENOMIC DNA]</scope>
    <source>
        <strain evidence="13 14">DSM 22413</strain>
    </source>
</reference>
<dbReference type="Gene3D" id="3.20.20.80">
    <property type="entry name" value="Glycosidases"/>
    <property type="match status" value="1"/>
</dbReference>
<evidence type="ECO:0000256" key="9">
    <source>
        <dbReference type="SAM" id="MobiDB-lite"/>
    </source>
</evidence>
<feature type="domain" description="Glycoside hydrolase family 42 N-terminal" evidence="10">
    <location>
        <begin position="37"/>
        <end position="406"/>
    </location>
</feature>
<feature type="binding site" evidence="8">
    <location>
        <position position="337"/>
    </location>
    <ligand>
        <name>substrate</name>
    </ligand>
</feature>
<evidence type="ECO:0000259" key="10">
    <source>
        <dbReference type="Pfam" id="PF02449"/>
    </source>
</evidence>